<feature type="signal peptide" evidence="4">
    <location>
        <begin position="1"/>
        <end position="17"/>
    </location>
</feature>
<dbReference type="PANTHER" id="PTHR30483:SF6">
    <property type="entry name" value="PERIPLASMIC BINDING PROTEIN OF ABC TRANSPORTER FOR NATURAL AMINO ACIDS"/>
    <property type="match status" value="1"/>
</dbReference>
<dbReference type="SUPFAM" id="SSF53822">
    <property type="entry name" value="Periplasmic binding protein-like I"/>
    <property type="match status" value="1"/>
</dbReference>
<dbReference type="Pfam" id="PF13458">
    <property type="entry name" value="Peripla_BP_6"/>
    <property type="match status" value="1"/>
</dbReference>
<evidence type="ECO:0000313" key="6">
    <source>
        <dbReference type="EMBL" id="MEV8468038.1"/>
    </source>
</evidence>
<evidence type="ECO:0000256" key="1">
    <source>
        <dbReference type="ARBA" id="ARBA00010062"/>
    </source>
</evidence>
<keyword evidence="3" id="KW-0813">Transport</keyword>
<dbReference type="Proteomes" id="UP001553161">
    <property type="component" value="Unassembled WGS sequence"/>
</dbReference>
<dbReference type="InterPro" id="IPR051010">
    <property type="entry name" value="BCAA_transport"/>
</dbReference>
<reference evidence="6 7" key="1">
    <citation type="submission" date="2024-07" db="EMBL/GenBank/DDBJ databases">
        <authorList>
            <person name="Kang M."/>
        </authorList>
    </citation>
    <scope>NUCLEOTIDE SEQUENCE [LARGE SCALE GENOMIC DNA]</scope>
    <source>
        <strain evidence="6 7">DFM31</strain>
    </source>
</reference>
<proteinExistence type="inferred from homology"/>
<dbReference type="Gene3D" id="3.40.50.2300">
    <property type="match status" value="2"/>
</dbReference>
<name>A0ABV3L957_9RHOB</name>
<comment type="similarity">
    <text evidence="1">Belongs to the leucine-binding protein family.</text>
</comment>
<keyword evidence="3" id="KW-0029">Amino-acid transport</keyword>
<gene>
    <name evidence="6" type="ORF">AB0T83_14775</name>
</gene>
<dbReference type="InterPro" id="IPR028082">
    <property type="entry name" value="Peripla_BP_I"/>
</dbReference>
<feature type="domain" description="Leucine-binding protein" evidence="5">
    <location>
        <begin position="51"/>
        <end position="196"/>
    </location>
</feature>
<evidence type="ECO:0000256" key="2">
    <source>
        <dbReference type="ARBA" id="ARBA00022729"/>
    </source>
</evidence>
<dbReference type="EMBL" id="JBFBVU010000021">
    <property type="protein sequence ID" value="MEV8468038.1"/>
    <property type="molecule type" value="Genomic_DNA"/>
</dbReference>
<dbReference type="CDD" id="cd06268">
    <property type="entry name" value="PBP1_ABC_transporter_LIVBP-like"/>
    <property type="match status" value="1"/>
</dbReference>
<dbReference type="InterPro" id="IPR028081">
    <property type="entry name" value="Leu-bd"/>
</dbReference>
<evidence type="ECO:0000259" key="5">
    <source>
        <dbReference type="Pfam" id="PF13458"/>
    </source>
</evidence>
<comment type="caution">
    <text evidence="6">The sequence shown here is derived from an EMBL/GenBank/DDBJ whole genome shotgun (WGS) entry which is preliminary data.</text>
</comment>
<keyword evidence="7" id="KW-1185">Reference proteome</keyword>
<sequence>MKPLAAMVLSLVLLPWAAIGETRIDVTYLHVETPRPPVLSNLDPEPADLGLAGAQLAVRDNATTGRFLGHAYTLDTVSVALGEDPLAAARRALSSTDLLVLDAPAEVLLAIADLPEAARALIFNTSAEDTDLRGQNCRANILHSAPSLAMRTDALAQFLAQRRWTRLAMIEGSYPADKAFAAALERSARKFGLKIGARKTWAFDADMRRHAAQEVPLFTQDLGKYDALLVADETGDFGRYIAYNTWLPRPVVGSEGLTAAAWAPVVEQWGAAQLQSRFHEMTGRQMYPQDYAAWAALRSIGEAVTRGAAGDAPSLHGFLMSGDFELAGFKGRPLTYRAWNGQLRQPIPLTQPRALVTQAPLEGFLHPRTELDTLGLDAPEAGCAAYAA</sequence>
<evidence type="ECO:0000256" key="4">
    <source>
        <dbReference type="SAM" id="SignalP"/>
    </source>
</evidence>
<organism evidence="6 7">
    <name type="scientific">Meridianimarinicoccus marinus</name>
    <dbReference type="NCBI Taxonomy" id="3231483"/>
    <lineage>
        <taxon>Bacteria</taxon>
        <taxon>Pseudomonadati</taxon>
        <taxon>Pseudomonadota</taxon>
        <taxon>Alphaproteobacteria</taxon>
        <taxon>Rhodobacterales</taxon>
        <taxon>Paracoccaceae</taxon>
        <taxon>Meridianimarinicoccus</taxon>
    </lineage>
</organism>
<protein>
    <submittedName>
        <fullName evidence="6">ABC transporter substrate-binding protein</fullName>
    </submittedName>
</protein>
<evidence type="ECO:0000313" key="7">
    <source>
        <dbReference type="Proteomes" id="UP001553161"/>
    </source>
</evidence>
<keyword evidence="2 4" id="KW-0732">Signal</keyword>
<feature type="chain" id="PRO_5046593483" evidence="4">
    <location>
        <begin position="18"/>
        <end position="388"/>
    </location>
</feature>
<dbReference type="PANTHER" id="PTHR30483">
    <property type="entry name" value="LEUCINE-SPECIFIC-BINDING PROTEIN"/>
    <property type="match status" value="1"/>
</dbReference>
<accession>A0ABV3L957</accession>
<evidence type="ECO:0000256" key="3">
    <source>
        <dbReference type="ARBA" id="ARBA00022970"/>
    </source>
</evidence>
<dbReference type="NCBIfam" id="TIGR03863">
    <property type="entry name" value="PQQ_ABC_bind"/>
    <property type="match status" value="1"/>
</dbReference>
<dbReference type="RefSeq" id="WP_366193993.1">
    <property type="nucleotide sequence ID" value="NZ_JBFBVU010000021.1"/>
</dbReference>
<dbReference type="InterPro" id="IPR022478">
    <property type="entry name" value="ABC_transptr_sub-bd_PQQ"/>
</dbReference>